<name>A0ACC2M201_PERAE</name>
<accession>A0ACC2M201</accession>
<proteinExistence type="predicted"/>
<keyword evidence="2" id="KW-1185">Reference proteome</keyword>
<evidence type="ECO:0000313" key="2">
    <source>
        <dbReference type="Proteomes" id="UP001234297"/>
    </source>
</evidence>
<gene>
    <name evidence="1" type="ORF">MRB53_016325</name>
</gene>
<organism evidence="1 2">
    <name type="scientific">Persea americana</name>
    <name type="common">Avocado</name>
    <dbReference type="NCBI Taxonomy" id="3435"/>
    <lineage>
        <taxon>Eukaryota</taxon>
        <taxon>Viridiplantae</taxon>
        <taxon>Streptophyta</taxon>
        <taxon>Embryophyta</taxon>
        <taxon>Tracheophyta</taxon>
        <taxon>Spermatophyta</taxon>
        <taxon>Magnoliopsida</taxon>
        <taxon>Magnoliidae</taxon>
        <taxon>Laurales</taxon>
        <taxon>Lauraceae</taxon>
        <taxon>Persea</taxon>
    </lineage>
</organism>
<evidence type="ECO:0000313" key="1">
    <source>
        <dbReference type="EMBL" id="KAJ8639631.1"/>
    </source>
</evidence>
<sequence length="129" mass="13920">MIDSGLIELRMAMDPASPSDLKSSSNRILRSMGQGKEKGLPLAAVSPSLEAGKKQKVWCKNSSEGDRSVGFLCNRQSLSFVPATGCPAAFLCLLWRNSEGRAVVLVFFSGNNQDNSDEAVFYSAFCFCA</sequence>
<comment type="caution">
    <text evidence="1">The sequence shown here is derived from an EMBL/GenBank/DDBJ whole genome shotgun (WGS) entry which is preliminary data.</text>
</comment>
<reference evidence="1 2" key="1">
    <citation type="journal article" date="2022" name="Hortic Res">
        <title>A haplotype resolved chromosomal level avocado genome allows analysis of novel avocado genes.</title>
        <authorList>
            <person name="Nath O."/>
            <person name="Fletcher S.J."/>
            <person name="Hayward A."/>
            <person name="Shaw L.M."/>
            <person name="Masouleh A.K."/>
            <person name="Furtado A."/>
            <person name="Henry R.J."/>
            <person name="Mitter N."/>
        </authorList>
    </citation>
    <scope>NUCLEOTIDE SEQUENCE [LARGE SCALE GENOMIC DNA]</scope>
    <source>
        <strain evidence="2">cv. Hass</strain>
    </source>
</reference>
<dbReference type="EMBL" id="CM056813">
    <property type="protein sequence ID" value="KAJ8639631.1"/>
    <property type="molecule type" value="Genomic_DNA"/>
</dbReference>
<dbReference type="Proteomes" id="UP001234297">
    <property type="component" value="Chromosome 5"/>
</dbReference>
<protein>
    <submittedName>
        <fullName evidence="1">Uncharacterized protein</fullName>
    </submittedName>
</protein>